<dbReference type="EMBL" id="JAYKXH010000010">
    <property type="protein sequence ID" value="KAK7155167.1"/>
    <property type="molecule type" value="Genomic_DNA"/>
</dbReference>
<evidence type="ECO:0000256" key="3">
    <source>
        <dbReference type="ARBA" id="ARBA00009257"/>
    </source>
</evidence>
<dbReference type="GO" id="GO:0031931">
    <property type="term" value="C:TORC1 complex"/>
    <property type="evidence" value="ECO:0007669"/>
    <property type="project" value="InterPro"/>
</dbReference>
<keyword evidence="9" id="KW-0832">Ubl conjugation</keyword>
<dbReference type="InterPro" id="IPR029347">
    <property type="entry name" value="Raptor_N"/>
</dbReference>
<dbReference type="PRINTS" id="PR01547">
    <property type="entry name" value="YEAST176DUF"/>
</dbReference>
<comment type="similarity">
    <text evidence="3">Belongs to the WD repeat RAPTOR family.</text>
</comment>
<dbReference type="GO" id="GO:0010646">
    <property type="term" value="P:regulation of cell communication"/>
    <property type="evidence" value="ECO:0007669"/>
    <property type="project" value="UniProtKB-ARBA"/>
</dbReference>
<dbReference type="Pfam" id="PF14538">
    <property type="entry name" value="Raptor_N"/>
    <property type="match status" value="1"/>
</dbReference>
<dbReference type="GO" id="GO:0010506">
    <property type="term" value="P:regulation of autophagy"/>
    <property type="evidence" value="ECO:0007669"/>
    <property type="project" value="TreeGrafter"/>
</dbReference>
<dbReference type="FunFam" id="1.25.10.10:FF:000065">
    <property type="entry name" value="Regulatory-associated protein of MTOR, complex 1"/>
    <property type="match status" value="1"/>
</dbReference>
<dbReference type="PANTHER" id="PTHR12848:SF16">
    <property type="entry name" value="REGULATORY-ASSOCIATED PROTEIN OF MTOR"/>
    <property type="match status" value="1"/>
</dbReference>
<dbReference type="SMART" id="SM01302">
    <property type="entry name" value="Raptor_N"/>
    <property type="match status" value="1"/>
</dbReference>
<keyword evidence="10" id="KW-0007">Acetylation</keyword>
<evidence type="ECO:0000256" key="13">
    <source>
        <dbReference type="ARBA" id="ARBA00072044"/>
    </source>
</evidence>
<evidence type="ECO:0000256" key="8">
    <source>
        <dbReference type="ARBA" id="ARBA00022737"/>
    </source>
</evidence>
<dbReference type="InterPro" id="IPR001680">
    <property type="entry name" value="WD40_rpt"/>
</dbReference>
<comment type="caution">
    <text evidence="17">The sequence shown here is derived from an EMBL/GenBank/DDBJ whole genome shotgun (WGS) entry which is preliminary data.</text>
</comment>
<dbReference type="GO" id="GO:0023051">
    <property type="term" value="P:regulation of signaling"/>
    <property type="evidence" value="ECO:0007669"/>
    <property type="project" value="UniProtKB-ARBA"/>
</dbReference>
<feature type="region of interest" description="Disordered" evidence="15">
    <location>
        <begin position="856"/>
        <end position="959"/>
    </location>
</feature>
<evidence type="ECO:0000256" key="2">
    <source>
        <dbReference type="ARBA" id="ARBA00004463"/>
    </source>
</evidence>
<keyword evidence="7" id="KW-0853">WD repeat</keyword>
<accession>A0AAN9D0W5</accession>
<evidence type="ECO:0000256" key="12">
    <source>
        <dbReference type="ARBA" id="ARBA00023228"/>
    </source>
</evidence>
<evidence type="ECO:0000313" key="18">
    <source>
        <dbReference type="Proteomes" id="UP001364617"/>
    </source>
</evidence>
<feature type="compositionally biased region" description="Pro residues" evidence="15">
    <location>
        <begin position="910"/>
        <end position="925"/>
    </location>
</feature>
<dbReference type="InterPro" id="IPR015943">
    <property type="entry name" value="WD40/YVTN_repeat-like_dom_sf"/>
</dbReference>
<evidence type="ECO:0000256" key="9">
    <source>
        <dbReference type="ARBA" id="ARBA00022843"/>
    </source>
</evidence>
<evidence type="ECO:0000259" key="16">
    <source>
        <dbReference type="SMART" id="SM01302"/>
    </source>
</evidence>
<evidence type="ECO:0000256" key="14">
    <source>
        <dbReference type="ARBA" id="ARBA00078379"/>
    </source>
</evidence>
<protein>
    <recommendedName>
        <fullName evidence="13">Regulatory-associated protein of mTOR</fullName>
    </recommendedName>
    <alternativeName>
        <fullName evidence="14">p150 target of rapamycin (TOR)-scaffold protein</fullName>
    </alternativeName>
</protein>
<dbReference type="PANTHER" id="PTHR12848">
    <property type="entry name" value="REGULATORY-ASSOCIATED PROTEIN OF MTOR"/>
    <property type="match status" value="1"/>
</dbReference>
<dbReference type="GO" id="GO:0071230">
    <property type="term" value="P:cellular response to amino acid stimulus"/>
    <property type="evidence" value="ECO:0007669"/>
    <property type="project" value="TreeGrafter"/>
</dbReference>
<proteinExistence type="inferred from homology"/>
<feature type="compositionally biased region" description="Low complexity" evidence="15">
    <location>
        <begin position="757"/>
        <end position="773"/>
    </location>
</feature>
<dbReference type="GO" id="GO:0030307">
    <property type="term" value="P:positive regulation of cell growth"/>
    <property type="evidence" value="ECO:0007669"/>
    <property type="project" value="TreeGrafter"/>
</dbReference>
<keyword evidence="8" id="KW-0677">Repeat</keyword>
<evidence type="ECO:0000256" key="1">
    <source>
        <dbReference type="ARBA" id="ARBA00004371"/>
    </source>
</evidence>
<dbReference type="InterPro" id="IPR036322">
    <property type="entry name" value="WD40_repeat_dom_sf"/>
</dbReference>
<dbReference type="Gene3D" id="1.25.10.10">
    <property type="entry name" value="Leucine-rich Repeat Variant"/>
    <property type="match status" value="1"/>
</dbReference>
<gene>
    <name evidence="17" type="ORF">R3I93_009957</name>
</gene>
<keyword evidence="12" id="KW-0458">Lysosome</keyword>
<feature type="domain" description="Raptor N-terminal CASPase-like" evidence="16">
    <location>
        <begin position="56"/>
        <end position="209"/>
    </location>
</feature>
<evidence type="ECO:0000256" key="10">
    <source>
        <dbReference type="ARBA" id="ARBA00022990"/>
    </source>
</evidence>
<name>A0AAN9D0W5_9TELE</name>
<keyword evidence="5" id="KW-1017">Isopeptide bond</keyword>
<dbReference type="InterPro" id="IPR004083">
    <property type="entry name" value="Raptor"/>
</dbReference>
<dbReference type="GO" id="GO:0080090">
    <property type="term" value="P:regulation of primary metabolic process"/>
    <property type="evidence" value="ECO:0007669"/>
    <property type="project" value="UniProtKB-ARBA"/>
</dbReference>
<dbReference type="SUPFAM" id="SSF48371">
    <property type="entry name" value="ARM repeat"/>
    <property type="match status" value="1"/>
</dbReference>
<keyword evidence="18" id="KW-1185">Reference proteome</keyword>
<dbReference type="SMART" id="SM00320">
    <property type="entry name" value="WD40"/>
    <property type="match status" value="7"/>
</dbReference>
<dbReference type="GO" id="GO:0038202">
    <property type="term" value="P:TORC1 signaling"/>
    <property type="evidence" value="ECO:0007669"/>
    <property type="project" value="TreeGrafter"/>
</dbReference>
<evidence type="ECO:0000256" key="5">
    <source>
        <dbReference type="ARBA" id="ARBA00022499"/>
    </source>
</evidence>
<dbReference type="GO" id="GO:0060255">
    <property type="term" value="P:regulation of macromolecule metabolic process"/>
    <property type="evidence" value="ECO:0007669"/>
    <property type="project" value="UniProtKB-ARBA"/>
</dbReference>
<evidence type="ECO:0000256" key="6">
    <source>
        <dbReference type="ARBA" id="ARBA00022553"/>
    </source>
</evidence>
<dbReference type="SUPFAM" id="SSF50978">
    <property type="entry name" value="WD40 repeat-like"/>
    <property type="match status" value="1"/>
</dbReference>
<dbReference type="InterPro" id="IPR011989">
    <property type="entry name" value="ARM-like"/>
</dbReference>
<evidence type="ECO:0000256" key="15">
    <source>
        <dbReference type="SAM" id="MobiDB-lite"/>
    </source>
</evidence>
<dbReference type="GO" id="GO:0005764">
    <property type="term" value="C:lysosome"/>
    <property type="evidence" value="ECO:0007669"/>
    <property type="project" value="UniProtKB-SubCell"/>
</dbReference>
<feature type="compositionally biased region" description="Polar residues" evidence="15">
    <location>
        <begin position="856"/>
        <end position="870"/>
    </location>
</feature>
<dbReference type="Pfam" id="PF02985">
    <property type="entry name" value="HEAT"/>
    <property type="match status" value="2"/>
</dbReference>
<evidence type="ECO:0000313" key="17">
    <source>
        <dbReference type="EMBL" id="KAK7155167.1"/>
    </source>
</evidence>
<dbReference type="Gene3D" id="2.130.10.10">
    <property type="entry name" value="YVTN repeat-like/Quinoprotein amine dehydrogenase"/>
    <property type="match status" value="2"/>
</dbReference>
<dbReference type="FunFam" id="2.130.10.10:FF:000072">
    <property type="entry name" value="Regulatory-associated protein of MTOR, complex 1"/>
    <property type="match status" value="1"/>
</dbReference>
<dbReference type="FunFam" id="2.130.10.10:FF:000137">
    <property type="entry name" value="Regulatory-associated protein of mTOR isoform 1"/>
    <property type="match status" value="1"/>
</dbReference>
<keyword evidence="6" id="KW-0597">Phosphoprotein</keyword>
<dbReference type="InterPro" id="IPR016024">
    <property type="entry name" value="ARM-type_fold"/>
</dbReference>
<dbReference type="InterPro" id="IPR000357">
    <property type="entry name" value="HEAT"/>
</dbReference>
<evidence type="ECO:0000256" key="11">
    <source>
        <dbReference type="ARBA" id="ARBA00023180"/>
    </source>
</evidence>
<dbReference type="Pfam" id="PF00400">
    <property type="entry name" value="WD40"/>
    <property type="match status" value="1"/>
</dbReference>
<feature type="region of interest" description="Disordered" evidence="15">
    <location>
        <begin position="749"/>
        <end position="773"/>
    </location>
</feature>
<organism evidence="17 18">
    <name type="scientific">Phoxinus phoxinus</name>
    <name type="common">Eurasian minnow</name>
    <dbReference type="NCBI Taxonomy" id="58324"/>
    <lineage>
        <taxon>Eukaryota</taxon>
        <taxon>Metazoa</taxon>
        <taxon>Chordata</taxon>
        <taxon>Craniata</taxon>
        <taxon>Vertebrata</taxon>
        <taxon>Euteleostomi</taxon>
        <taxon>Actinopterygii</taxon>
        <taxon>Neopterygii</taxon>
        <taxon>Teleostei</taxon>
        <taxon>Ostariophysi</taxon>
        <taxon>Cypriniformes</taxon>
        <taxon>Leuciscidae</taxon>
        <taxon>Phoxininae</taxon>
        <taxon>Phoxinus</taxon>
    </lineage>
</organism>
<sequence length="1365" mass="152989">MKMDAELLNSPVVGLAEEEEVDMTDWNLPLAFMKKRHTEKIEGSKALAQSWRMKDRMKTVSVALVLCLNVGVDPPDVVKTSPCARLECWIDPLSMSPQKALETIGANLQKQYENWQPRARYKQSLDPTVDEVKKLCTSLRRNAKEERVLFHYNGHGVPRPTVNGEIWVFNKNYTQYIPLSIYDLQTWMGSPSIFVYDCSNAGIIVKSFKQFALQREQELEVAAINPNHPLAQMPLPPSMKNCIQLAACEASELLPMNPDLPADLFTSCLTTPIKIALRWFCMQKSAKLVPGVTLDLIEKIPGRLNDRRTPLGELNWIFTAITDTIAWNVLPRDLFQKLFRQDLLVASLFRNFLLAERIMRSYNCTPVSSPRLPPTYMHAMWQAWDLAVDICLSQLPTIIEEGTAFRHSPFFAEQLTAFQVWLTMGVENRNPPEQLPIVLQVLLSQVHRLRALDLLGRFLDLGPWAVSLALSVGIFPYVLKLLQSSARELRPLLVFIWAKILAVDSSCQADLVKDNGHKYFLSVLADPYMPAEHRTMAVFILAVIVNNYNTGQEACLQGNLIAICLEQLNDPHPLLRQWVAICLGRIWQNFDSARWCGVRDSAHEKLYSLLSDPIPEVRCAAVFALGTFVGNSAERTDHSTTIDHNVAMMLAQLINDGSPIVRKELVVALSHLVVQYESNFCTVALQFMEEEKNYAVPSPANSTETGNVTPGREIPAIPRLRSVNSYTNLRAATTSRTLNKSLQNLNLNEEGGPAAFSPGNLSTSSSASSTLGSPDNDEYILSFETIDKMRRVSSYSSLNSLIGVSFNSVYTQIWRVLLHLAADPFPDVSDLAMKVLNSIAYKATMNARTQRILDSGSLTQSAPASPTSKGTLIHQAGASHRSKRSSSPSSGSPPMPGASSSSLTLTNEVPKPPVRDVPPARPPYTPTLGGQAPHSQQFPRTRKMFDKGPDQAAEDGDETAAHRSFISVNLQTGLCDWSAKYFAQPVMKIPEEHDLESQVRKEREWRFLRNARVRRQSQRITQRGVTRLDDQIFINRNPGVPSVVKFHPFNPCIAVADKDSICFWDWEKGERLDYFYNGNPRYTRITSMEYLNGHDCSLLLTATDDGALRIWKNFADQRNPEMVTAWQGLSDMLPTTRGLARRVSIYLDRSKQGGAGMVVDWEQETGLLMTSGDVRVIRIWDTEREMKIQDIPTGADSCVTSLSCDPHRSLVAAGLGDGSVRVYDRRMGPNECRVMTYREHGAWVVKAHLQKEPEGHIISVSVNGDVRFFDPRMPESINILQTVKGLTALDIHPQANLFACGSMNQFIAVYNSNGDVISNIKYYDGFMGQRIGAISCLAFHPYWPHLAVGSNDYYMSIYSAEKRLR</sequence>
<dbReference type="GO" id="GO:0009267">
    <property type="term" value="P:cellular response to starvation"/>
    <property type="evidence" value="ECO:0007669"/>
    <property type="project" value="TreeGrafter"/>
</dbReference>
<dbReference type="Proteomes" id="UP001364617">
    <property type="component" value="Unassembled WGS sequence"/>
</dbReference>
<comment type="subcellular location">
    <subcellularLocation>
        <location evidence="2">Cytoplasmic granule</location>
    </subcellularLocation>
    <subcellularLocation>
        <location evidence="1">Lysosome</location>
    </subcellularLocation>
</comment>
<evidence type="ECO:0000256" key="4">
    <source>
        <dbReference type="ARBA" id="ARBA00022490"/>
    </source>
</evidence>
<reference evidence="17 18" key="1">
    <citation type="submission" date="2024-02" db="EMBL/GenBank/DDBJ databases">
        <title>Chromosome-level genome assembly of the Eurasian Minnow (Phoxinus phoxinus).</title>
        <authorList>
            <person name="Oriowo T.O."/>
            <person name="Martin S."/>
            <person name="Stange M."/>
            <person name="Chrysostomakis Y."/>
            <person name="Brown T."/>
            <person name="Winkler S."/>
            <person name="Kukowka S."/>
            <person name="Myers E.W."/>
            <person name="Bohne A."/>
        </authorList>
    </citation>
    <scope>NUCLEOTIDE SEQUENCE [LARGE SCALE GENOMIC DNA]</scope>
    <source>
        <strain evidence="17">ZFMK-TIS-60720</strain>
        <tissue evidence="17">Whole Organism</tissue>
    </source>
</reference>
<evidence type="ECO:0000256" key="7">
    <source>
        <dbReference type="ARBA" id="ARBA00022574"/>
    </source>
</evidence>
<keyword evidence="11" id="KW-0325">Glycoprotein</keyword>
<dbReference type="GO" id="GO:0030674">
    <property type="term" value="F:protein-macromolecule adaptor activity"/>
    <property type="evidence" value="ECO:0007669"/>
    <property type="project" value="TreeGrafter"/>
</dbReference>
<keyword evidence="4" id="KW-0963">Cytoplasm</keyword>